<protein>
    <recommendedName>
        <fullName evidence="2">Xylose isomerase-like TIM barrel domain-containing protein</fullName>
    </recommendedName>
</protein>
<dbReference type="PANTHER" id="PTHR12110">
    <property type="entry name" value="HYDROXYPYRUVATE ISOMERASE"/>
    <property type="match status" value="1"/>
</dbReference>
<sequence>MTIRRANAPVTWGVWGPHSLPAGREPADVLRAVADAGYDGIELGALGFFGHDEEVADTLGSVGLVSAGAYVPLRVFEGEEALAADLAALQDVARVLVLSGATGPLILAEETVPSIKRHVARGGRHPELDLDDDQWRELVRIVRHAVALTEDAGLTASYHPHTGTHVEQPGEVDRLLESTDVGLTLDTGHALAGGDDPVNLARRWAGRLNHVHIKDIVVAPVHRASRDGTEFGIADVSVPLGEGDADLVPFLDTLRTQHYAGWIVVEQDRRPDGGHDHAAVDREQARNLAWLDDHIPYPPDHRGHTEENS</sequence>
<gene>
    <name evidence="3" type="ORF">ELQ92_04480</name>
</gene>
<comment type="caution">
    <text evidence="3">The sequence shown here is derived from an EMBL/GenBank/DDBJ whole genome shotgun (WGS) entry which is preliminary data.</text>
</comment>
<evidence type="ECO:0000256" key="1">
    <source>
        <dbReference type="ARBA" id="ARBA00023277"/>
    </source>
</evidence>
<dbReference type="PANTHER" id="PTHR12110:SF41">
    <property type="entry name" value="INOSOSE DEHYDRATASE"/>
    <property type="match status" value="1"/>
</dbReference>
<dbReference type="InterPro" id="IPR050312">
    <property type="entry name" value="IolE/XylAMocC-like"/>
</dbReference>
<dbReference type="Gene3D" id="3.20.20.150">
    <property type="entry name" value="Divalent-metal-dependent TIM barrel enzymes"/>
    <property type="match status" value="1"/>
</dbReference>
<feature type="domain" description="Xylose isomerase-like TIM barrel" evidence="2">
    <location>
        <begin position="30"/>
        <end position="281"/>
    </location>
</feature>
<dbReference type="Pfam" id="PF01261">
    <property type="entry name" value="AP_endonuc_2"/>
    <property type="match status" value="1"/>
</dbReference>
<dbReference type="InterPro" id="IPR013022">
    <property type="entry name" value="Xyl_isomerase-like_TIM-brl"/>
</dbReference>
<keyword evidence="4" id="KW-1185">Reference proteome</keyword>
<accession>A0A3S4E811</accession>
<dbReference type="SUPFAM" id="SSF51658">
    <property type="entry name" value="Xylose isomerase-like"/>
    <property type="match status" value="1"/>
</dbReference>
<dbReference type="EMBL" id="RZNC01000001">
    <property type="protein sequence ID" value="RWZ68473.1"/>
    <property type="molecule type" value="Genomic_DNA"/>
</dbReference>
<proteinExistence type="predicted"/>
<evidence type="ECO:0000313" key="3">
    <source>
        <dbReference type="EMBL" id="RWZ68473.1"/>
    </source>
</evidence>
<dbReference type="RefSeq" id="WP_128497741.1">
    <property type="nucleotide sequence ID" value="NZ_RZNC01000001.1"/>
</dbReference>
<organism evidence="3 4">
    <name type="scientific">Labedella populi</name>
    <dbReference type="NCBI Taxonomy" id="2498850"/>
    <lineage>
        <taxon>Bacteria</taxon>
        <taxon>Bacillati</taxon>
        <taxon>Actinomycetota</taxon>
        <taxon>Actinomycetes</taxon>
        <taxon>Micrococcales</taxon>
        <taxon>Microbacteriaceae</taxon>
        <taxon>Labedella</taxon>
    </lineage>
</organism>
<evidence type="ECO:0000313" key="4">
    <source>
        <dbReference type="Proteomes" id="UP000288603"/>
    </source>
</evidence>
<keyword evidence="1" id="KW-0119">Carbohydrate metabolism</keyword>
<reference evidence="3 4" key="1">
    <citation type="submission" date="2018-12" db="EMBL/GenBank/DDBJ databases">
        <authorList>
            <person name="Li F."/>
        </authorList>
    </citation>
    <scope>NUCLEOTIDE SEQUENCE [LARGE SCALE GENOMIC DNA]</scope>
    <source>
        <strain evidence="3 4">8H24J-4-2</strain>
    </source>
</reference>
<evidence type="ECO:0000259" key="2">
    <source>
        <dbReference type="Pfam" id="PF01261"/>
    </source>
</evidence>
<dbReference type="AlphaFoldDB" id="A0A3S4E811"/>
<dbReference type="Proteomes" id="UP000288603">
    <property type="component" value="Unassembled WGS sequence"/>
</dbReference>
<name>A0A3S4E811_9MICO</name>
<dbReference type="InterPro" id="IPR036237">
    <property type="entry name" value="Xyl_isomerase-like_sf"/>
</dbReference>
<dbReference type="OrthoDB" id="104997at2"/>